<dbReference type="Proteomes" id="UP001589818">
    <property type="component" value="Unassembled WGS sequence"/>
</dbReference>
<proteinExistence type="inferred from homology"/>
<comment type="similarity">
    <text evidence="1">Belongs to the SCO1/2 family.</text>
</comment>
<dbReference type="SUPFAM" id="SSF52833">
    <property type="entry name" value="Thioredoxin-like"/>
    <property type="match status" value="1"/>
</dbReference>
<name>A0ABV6JM07_9BACL</name>
<feature type="domain" description="Thioredoxin" evidence="4">
    <location>
        <begin position="36"/>
        <end position="207"/>
    </location>
</feature>
<dbReference type="Gene3D" id="3.40.30.10">
    <property type="entry name" value="Glutaredoxin"/>
    <property type="match status" value="1"/>
</dbReference>
<dbReference type="PROSITE" id="PS51352">
    <property type="entry name" value="THIOREDOXIN_2"/>
    <property type="match status" value="1"/>
</dbReference>
<dbReference type="InterPro" id="IPR036249">
    <property type="entry name" value="Thioredoxin-like_sf"/>
</dbReference>
<dbReference type="CDD" id="cd02968">
    <property type="entry name" value="SCO"/>
    <property type="match status" value="1"/>
</dbReference>
<evidence type="ECO:0000256" key="2">
    <source>
        <dbReference type="ARBA" id="ARBA00023008"/>
    </source>
</evidence>
<keyword evidence="3" id="KW-0732">Signal</keyword>
<feature type="chain" id="PRO_5047145058" evidence="3">
    <location>
        <begin position="28"/>
        <end position="208"/>
    </location>
</feature>
<dbReference type="PANTHER" id="PTHR12151">
    <property type="entry name" value="ELECTRON TRANSPORT PROTIN SCO1/SENC FAMILY MEMBER"/>
    <property type="match status" value="1"/>
</dbReference>
<comment type="caution">
    <text evidence="5">The sequence shown here is derived from an EMBL/GenBank/DDBJ whole genome shotgun (WGS) entry which is preliminary data.</text>
</comment>
<sequence>MVFLRKHAFKIAVLALCAALGTYLYLANNPKETVKLDVIKAAPNFQLTDLDEKPVTLADSNGKVRVVYFYFANCPDVCPPTTFLMSELQDKLKKDGTFGKDVEFISISFDPERDTPEAVRKFIEKIPNEIDLTGWTFLRGKDDAETKQLMEDFGLSLLKDEETKLYSHADMITLVDREGQIRKYMTGSINENTTSDQIKTVVDALVDQ</sequence>
<dbReference type="InterPro" id="IPR013766">
    <property type="entry name" value="Thioredoxin_domain"/>
</dbReference>
<evidence type="ECO:0000313" key="5">
    <source>
        <dbReference type="EMBL" id="MFC0395830.1"/>
    </source>
</evidence>
<accession>A0ABV6JM07</accession>
<dbReference type="EMBL" id="JBHLVF010000047">
    <property type="protein sequence ID" value="MFC0395830.1"/>
    <property type="molecule type" value="Genomic_DNA"/>
</dbReference>
<evidence type="ECO:0000256" key="1">
    <source>
        <dbReference type="ARBA" id="ARBA00010996"/>
    </source>
</evidence>
<evidence type="ECO:0000256" key="3">
    <source>
        <dbReference type="SAM" id="SignalP"/>
    </source>
</evidence>
<dbReference type="InterPro" id="IPR003782">
    <property type="entry name" value="SCO1/SenC"/>
</dbReference>
<feature type="signal peptide" evidence="3">
    <location>
        <begin position="1"/>
        <end position="27"/>
    </location>
</feature>
<keyword evidence="2" id="KW-0186">Copper</keyword>
<keyword evidence="6" id="KW-1185">Reference proteome</keyword>
<gene>
    <name evidence="5" type="ORF">ACFFJ8_31215</name>
</gene>
<organism evidence="5 6">
    <name type="scientific">Paenibacillus mendelii</name>
    <dbReference type="NCBI Taxonomy" id="206163"/>
    <lineage>
        <taxon>Bacteria</taxon>
        <taxon>Bacillati</taxon>
        <taxon>Bacillota</taxon>
        <taxon>Bacilli</taxon>
        <taxon>Bacillales</taxon>
        <taxon>Paenibacillaceae</taxon>
        <taxon>Paenibacillus</taxon>
    </lineage>
</organism>
<reference evidence="5 6" key="1">
    <citation type="submission" date="2024-09" db="EMBL/GenBank/DDBJ databases">
        <authorList>
            <person name="Sun Q."/>
            <person name="Mori K."/>
        </authorList>
    </citation>
    <scope>NUCLEOTIDE SEQUENCE [LARGE SCALE GENOMIC DNA]</scope>
    <source>
        <strain evidence="5 6">CCM 4839</strain>
    </source>
</reference>
<dbReference type="RefSeq" id="WP_204817602.1">
    <property type="nucleotide sequence ID" value="NZ_JANHOF010000002.1"/>
</dbReference>
<protein>
    <submittedName>
        <fullName evidence="5">SCO family protein</fullName>
    </submittedName>
</protein>
<dbReference type="PANTHER" id="PTHR12151:SF25">
    <property type="entry name" value="LINALOOL DEHYDRATASE_ISOMERASE DOMAIN-CONTAINING PROTEIN"/>
    <property type="match status" value="1"/>
</dbReference>
<evidence type="ECO:0000313" key="6">
    <source>
        <dbReference type="Proteomes" id="UP001589818"/>
    </source>
</evidence>
<dbReference type="Pfam" id="PF02630">
    <property type="entry name" value="SCO1-SenC"/>
    <property type="match status" value="1"/>
</dbReference>
<evidence type="ECO:0000259" key="4">
    <source>
        <dbReference type="PROSITE" id="PS51352"/>
    </source>
</evidence>